<dbReference type="GO" id="GO:0003700">
    <property type="term" value="F:DNA-binding transcription factor activity"/>
    <property type="evidence" value="ECO:0007669"/>
    <property type="project" value="InterPro"/>
</dbReference>
<dbReference type="EMBL" id="LYRP01000001">
    <property type="protein sequence ID" value="OAT78717.1"/>
    <property type="molecule type" value="Genomic_DNA"/>
</dbReference>
<dbReference type="GO" id="GO:0043565">
    <property type="term" value="F:sequence-specific DNA binding"/>
    <property type="evidence" value="ECO:0007669"/>
    <property type="project" value="InterPro"/>
</dbReference>
<keyword evidence="1" id="KW-0805">Transcription regulation</keyword>
<dbReference type="STRING" id="1691903.A9B99_03125"/>
<dbReference type="PROSITE" id="PS01124">
    <property type="entry name" value="HTH_ARAC_FAMILY_2"/>
    <property type="match status" value="1"/>
</dbReference>
<dbReference type="InterPro" id="IPR018060">
    <property type="entry name" value="HTH_AraC"/>
</dbReference>
<feature type="domain" description="HTH araC/xylS-type" evidence="4">
    <location>
        <begin position="222"/>
        <end position="319"/>
    </location>
</feature>
<dbReference type="Proteomes" id="UP000078225">
    <property type="component" value="Unassembled WGS sequence"/>
</dbReference>
<dbReference type="Gene3D" id="1.10.10.60">
    <property type="entry name" value="Homeodomain-like"/>
    <property type="match status" value="1"/>
</dbReference>
<dbReference type="PROSITE" id="PS00041">
    <property type="entry name" value="HTH_ARAC_FAMILY_1"/>
    <property type="match status" value="1"/>
</dbReference>
<evidence type="ECO:0000256" key="1">
    <source>
        <dbReference type="ARBA" id="ARBA00023015"/>
    </source>
</evidence>
<keyword evidence="3" id="KW-0804">Transcription</keyword>
<sequence length="320" mass="35066">MKTQQPLPPPQLFSVAHFLDFGARYSIDYHFPGLGMTPAANAARTVMRGYVDELTLPSGIFATCSDLQVIEPWHSTSLGCAPLYILVVLEGNVQLNLNGKAWRIQSGMALATHLGEQQVLRACHQSDERLVTVSLALPAASAAVHPAIAAHVSAWQQLGPLTTAWPVASYVLSGLRQAQQCTTSPLARQLTLEGALLQLLGQQMQESATNNTNLRGERLRLEQVRIILETAPEQPHTLEALARTAAMSTASLRSKFRQAYGDSVFNYLRDCRLALARRYLLEGDSVQEAAWKAGYAHATNFATAFRRRYGIPPSDVHPVQ</sequence>
<gene>
    <name evidence="5" type="ORF">A9B99_03125</name>
</gene>
<dbReference type="OrthoDB" id="6670788at2"/>
<name>A0A1B7L8P2_9ENTR</name>
<dbReference type="SMART" id="SM00342">
    <property type="entry name" value="HTH_ARAC"/>
    <property type="match status" value="1"/>
</dbReference>
<evidence type="ECO:0000256" key="3">
    <source>
        <dbReference type="ARBA" id="ARBA00023163"/>
    </source>
</evidence>
<keyword evidence="2" id="KW-0238">DNA-binding</keyword>
<proteinExistence type="predicted"/>
<protein>
    <submittedName>
        <fullName evidence="5">AraC family transcriptional regulator</fullName>
    </submittedName>
</protein>
<dbReference type="Pfam" id="PF12833">
    <property type="entry name" value="HTH_18"/>
    <property type="match status" value="1"/>
</dbReference>
<dbReference type="InterPro" id="IPR009057">
    <property type="entry name" value="Homeodomain-like_sf"/>
</dbReference>
<organism evidence="5 6">
    <name type="scientific">Mangrovibacter phragmitis</name>
    <dbReference type="NCBI Taxonomy" id="1691903"/>
    <lineage>
        <taxon>Bacteria</taxon>
        <taxon>Pseudomonadati</taxon>
        <taxon>Pseudomonadota</taxon>
        <taxon>Gammaproteobacteria</taxon>
        <taxon>Enterobacterales</taxon>
        <taxon>Enterobacteriaceae</taxon>
        <taxon>Mangrovibacter</taxon>
    </lineage>
</organism>
<dbReference type="RefSeq" id="WP_064594537.1">
    <property type="nucleotide sequence ID" value="NZ_LYRP01000001.1"/>
</dbReference>
<evidence type="ECO:0000259" key="4">
    <source>
        <dbReference type="PROSITE" id="PS01124"/>
    </source>
</evidence>
<evidence type="ECO:0000313" key="6">
    <source>
        <dbReference type="Proteomes" id="UP000078225"/>
    </source>
</evidence>
<dbReference type="PANTHER" id="PTHR47893">
    <property type="entry name" value="REGULATORY PROTEIN PCHR"/>
    <property type="match status" value="1"/>
</dbReference>
<dbReference type="PANTHER" id="PTHR47893:SF1">
    <property type="entry name" value="REGULATORY PROTEIN PCHR"/>
    <property type="match status" value="1"/>
</dbReference>
<comment type="caution">
    <text evidence="5">The sequence shown here is derived from an EMBL/GenBank/DDBJ whole genome shotgun (WGS) entry which is preliminary data.</text>
</comment>
<dbReference type="InterPro" id="IPR018062">
    <property type="entry name" value="HTH_AraC-typ_CS"/>
</dbReference>
<evidence type="ECO:0000313" key="5">
    <source>
        <dbReference type="EMBL" id="OAT78717.1"/>
    </source>
</evidence>
<accession>A0A1B7L8P2</accession>
<reference evidence="6" key="1">
    <citation type="submission" date="2016-05" db="EMBL/GenBank/DDBJ databases">
        <authorList>
            <person name="Behera P."/>
            <person name="Vaishampayan P."/>
            <person name="Singh N."/>
            <person name="Raina V."/>
            <person name="Suar M."/>
            <person name="Pattnaik A."/>
            <person name="Rastogi G."/>
        </authorList>
    </citation>
    <scope>NUCLEOTIDE SEQUENCE [LARGE SCALE GENOMIC DNA]</scope>
    <source>
        <strain evidence="6">MP23</strain>
    </source>
</reference>
<dbReference type="SUPFAM" id="SSF46689">
    <property type="entry name" value="Homeodomain-like"/>
    <property type="match status" value="2"/>
</dbReference>
<dbReference type="InterPro" id="IPR053142">
    <property type="entry name" value="PchR_regulatory_protein"/>
</dbReference>
<keyword evidence="6" id="KW-1185">Reference proteome</keyword>
<dbReference type="AlphaFoldDB" id="A0A1B7L8P2"/>
<evidence type="ECO:0000256" key="2">
    <source>
        <dbReference type="ARBA" id="ARBA00023125"/>
    </source>
</evidence>